<dbReference type="Proteomes" id="UP000663841">
    <property type="component" value="Unassembled WGS sequence"/>
</dbReference>
<evidence type="ECO:0000256" key="2">
    <source>
        <dbReference type="ARBA" id="ARBA00005179"/>
    </source>
</evidence>
<feature type="binding site" description="axial binding residue" evidence="9">
    <location>
        <position position="443"/>
    </location>
    <ligand>
        <name>heme</name>
        <dbReference type="ChEBI" id="CHEBI:30413"/>
    </ligand>
    <ligandPart>
        <name>Fe</name>
        <dbReference type="ChEBI" id="CHEBI:18248"/>
    </ligandPart>
</feature>
<dbReference type="CDD" id="cd11065">
    <property type="entry name" value="CYP64-like"/>
    <property type="match status" value="1"/>
</dbReference>
<evidence type="ECO:0000256" key="4">
    <source>
        <dbReference type="ARBA" id="ARBA00022617"/>
    </source>
</evidence>
<keyword evidence="5 9" id="KW-0479">Metal-binding</keyword>
<dbReference type="PANTHER" id="PTHR46300">
    <property type="entry name" value="P450, PUTATIVE (EUROFUNG)-RELATED-RELATED"/>
    <property type="match status" value="1"/>
</dbReference>
<evidence type="ECO:0000256" key="10">
    <source>
        <dbReference type="RuleBase" id="RU000461"/>
    </source>
</evidence>
<dbReference type="InterPro" id="IPR002401">
    <property type="entry name" value="Cyt_P450_E_grp-I"/>
</dbReference>
<protein>
    <recommendedName>
        <fullName evidence="14">O-methylsterigmatocystin oxidoreductase</fullName>
    </recommendedName>
</protein>
<dbReference type="Pfam" id="PF00067">
    <property type="entry name" value="p450"/>
    <property type="match status" value="1"/>
</dbReference>
<evidence type="ECO:0000313" key="13">
    <source>
        <dbReference type="Proteomes" id="UP000663841"/>
    </source>
</evidence>
<evidence type="ECO:0000256" key="3">
    <source>
        <dbReference type="ARBA" id="ARBA00010617"/>
    </source>
</evidence>
<name>A0A8H3CBB8_9AGAM</name>
<evidence type="ECO:0000256" key="1">
    <source>
        <dbReference type="ARBA" id="ARBA00001971"/>
    </source>
</evidence>
<dbReference type="InterPro" id="IPR036396">
    <property type="entry name" value="Cyt_P450_sf"/>
</dbReference>
<evidence type="ECO:0000256" key="5">
    <source>
        <dbReference type="ARBA" id="ARBA00022723"/>
    </source>
</evidence>
<keyword evidence="8 10" id="KW-0503">Monooxygenase</keyword>
<dbReference type="AlphaFoldDB" id="A0A8H3CBB8"/>
<sequence length="513" mass="57823">MSNRPLLIGLTIASGLLAYKLYKDKHGDQLGLPPSPRSYPLIGHLFSIPTEHAHLGFMQLGDQLESKIYSLSALGTMMIVLNDKDDAINLLDKRSAKYSDRTNSTIVEDPSLLNWSDFASIIAYGDRWRRFRRLMNPLLTRQSVATYRQSQEQAATKLLQRLLKGCQDIKSSHDLETELGLFISATMFRTLYGYEVASSNDPLVTRTQKLFSYFTYALISSNYLVNLIPALRYVPAWFPGAGWKQEVLKWRKEKDLLVDGLYNIGLENKKKNENANIMVADLLRKALELGLTKEEAAEDAKQAAITLIGGSIETTVNTLMMFLLAMVLYPEVQKKAQQELDSVIGNDRLPTFEDQANLGCIERIIQELIRWCPVVAFGIPHTCFEDDTYKGYHIPKGAIVVGNIWAMTRDETVYKNPEVFDPDRFLDPSLPPSPAFGWGRRRCPGNHMAQASLFISIASILTTFNIGPAQDKDGNDIRPSGKMVNAIVLTPEKFPLKLTPRSTKHEELIRETF</sequence>
<evidence type="ECO:0000313" key="12">
    <source>
        <dbReference type="EMBL" id="CAE6478712.1"/>
    </source>
</evidence>
<dbReference type="SUPFAM" id="SSF48264">
    <property type="entry name" value="Cytochrome P450"/>
    <property type="match status" value="1"/>
</dbReference>
<dbReference type="Gene3D" id="1.10.630.10">
    <property type="entry name" value="Cytochrome P450"/>
    <property type="match status" value="1"/>
</dbReference>
<comment type="cofactor">
    <cofactor evidence="1 9">
        <name>heme</name>
        <dbReference type="ChEBI" id="CHEBI:30413"/>
    </cofactor>
</comment>
<organism evidence="12 13">
    <name type="scientific">Rhizoctonia solani</name>
    <dbReference type="NCBI Taxonomy" id="456999"/>
    <lineage>
        <taxon>Eukaryota</taxon>
        <taxon>Fungi</taxon>
        <taxon>Dikarya</taxon>
        <taxon>Basidiomycota</taxon>
        <taxon>Agaricomycotina</taxon>
        <taxon>Agaricomycetes</taxon>
        <taxon>Cantharellales</taxon>
        <taxon>Ceratobasidiaceae</taxon>
        <taxon>Rhizoctonia</taxon>
    </lineage>
</organism>
<evidence type="ECO:0000256" key="11">
    <source>
        <dbReference type="SAM" id="SignalP"/>
    </source>
</evidence>
<comment type="similarity">
    <text evidence="3 10">Belongs to the cytochrome P450 family.</text>
</comment>
<dbReference type="GO" id="GO:0005506">
    <property type="term" value="F:iron ion binding"/>
    <property type="evidence" value="ECO:0007669"/>
    <property type="project" value="InterPro"/>
</dbReference>
<dbReference type="InterPro" id="IPR050364">
    <property type="entry name" value="Cytochrome_P450_fung"/>
</dbReference>
<reference evidence="12" key="1">
    <citation type="submission" date="2021-01" db="EMBL/GenBank/DDBJ databases">
        <authorList>
            <person name="Kaushik A."/>
        </authorList>
    </citation>
    <scope>NUCLEOTIDE SEQUENCE</scope>
    <source>
        <strain evidence="12">AG3-T5</strain>
    </source>
</reference>
<keyword evidence="7 9" id="KW-0408">Iron</keyword>
<dbReference type="InterPro" id="IPR001128">
    <property type="entry name" value="Cyt_P450"/>
</dbReference>
<dbReference type="InterPro" id="IPR017972">
    <property type="entry name" value="Cyt_P450_CS"/>
</dbReference>
<proteinExistence type="inferred from homology"/>
<gene>
    <name evidence="12" type="ORF">RDB_LOCUS200297</name>
</gene>
<dbReference type="PRINTS" id="PR00463">
    <property type="entry name" value="EP450I"/>
</dbReference>
<dbReference type="GO" id="GO:0016705">
    <property type="term" value="F:oxidoreductase activity, acting on paired donors, with incorporation or reduction of molecular oxygen"/>
    <property type="evidence" value="ECO:0007669"/>
    <property type="project" value="InterPro"/>
</dbReference>
<keyword evidence="11" id="KW-0732">Signal</keyword>
<keyword evidence="6 10" id="KW-0560">Oxidoreductase</keyword>
<feature type="signal peptide" evidence="11">
    <location>
        <begin position="1"/>
        <end position="18"/>
    </location>
</feature>
<evidence type="ECO:0000256" key="8">
    <source>
        <dbReference type="ARBA" id="ARBA00023033"/>
    </source>
</evidence>
<dbReference type="PROSITE" id="PS00086">
    <property type="entry name" value="CYTOCHROME_P450"/>
    <property type="match status" value="1"/>
</dbReference>
<feature type="chain" id="PRO_5034447539" description="O-methylsterigmatocystin oxidoreductase" evidence="11">
    <location>
        <begin position="19"/>
        <end position="513"/>
    </location>
</feature>
<keyword evidence="4 9" id="KW-0349">Heme</keyword>
<dbReference type="GO" id="GO:0020037">
    <property type="term" value="F:heme binding"/>
    <property type="evidence" value="ECO:0007669"/>
    <property type="project" value="InterPro"/>
</dbReference>
<dbReference type="GO" id="GO:0004497">
    <property type="term" value="F:monooxygenase activity"/>
    <property type="evidence" value="ECO:0007669"/>
    <property type="project" value="UniProtKB-KW"/>
</dbReference>
<evidence type="ECO:0008006" key="14">
    <source>
        <dbReference type="Google" id="ProtNLM"/>
    </source>
</evidence>
<comment type="caution">
    <text evidence="12">The sequence shown here is derived from an EMBL/GenBank/DDBJ whole genome shotgun (WGS) entry which is preliminary data.</text>
</comment>
<dbReference type="EMBL" id="CAJMWW010000645">
    <property type="protein sequence ID" value="CAE6478712.1"/>
    <property type="molecule type" value="Genomic_DNA"/>
</dbReference>
<comment type="pathway">
    <text evidence="2">Secondary metabolite biosynthesis.</text>
</comment>
<accession>A0A8H3CBB8</accession>
<dbReference type="PANTHER" id="PTHR46300:SF7">
    <property type="entry name" value="P450, PUTATIVE (EUROFUNG)-RELATED"/>
    <property type="match status" value="1"/>
</dbReference>
<evidence type="ECO:0000256" key="6">
    <source>
        <dbReference type="ARBA" id="ARBA00023002"/>
    </source>
</evidence>
<evidence type="ECO:0000256" key="9">
    <source>
        <dbReference type="PIRSR" id="PIRSR602401-1"/>
    </source>
</evidence>
<evidence type="ECO:0000256" key="7">
    <source>
        <dbReference type="ARBA" id="ARBA00023004"/>
    </source>
</evidence>